<sequence length="286" mass="30018">MGESRRRLLRRGAGAALVGAGGLSVGAGVLGSVGGDRAGDVAGDPSALVAGSLLGVAESTPGAAVEAHGSLAVRRFVVSDARDPDVVALADPPLFAGLTDRATLFATNALVVAYDPASEHADAVAADWSSALARDEVVLGRTDPETDPLGYRTVLVLDLAERFGVADRSALDGSQVFPETALLRNLEAGAVDAAFVYRSMAEERDLPYLDLPARIDFSDPAHAETYASVSLELEDRTVRGAPIRYAAAPLTEAGREWHDALVNGTDRLRRRGFTVPGEHPRRVRVD</sequence>
<comment type="caution">
    <text evidence="2">The sequence shown here is derived from an EMBL/GenBank/DDBJ whole genome shotgun (WGS) entry which is preliminary data.</text>
</comment>
<protein>
    <submittedName>
        <fullName evidence="2">Extracellular solute-binding protein</fullName>
    </submittedName>
</protein>
<keyword evidence="3" id="KW-1185">Reference proteome</keyword>
<dbReference type="EMBL" id="JBHSDS010000006">
    <property type="protein sequence ID" value="MFC4358348.1"/>
    <property type="molecule type" value="Genomic_DNA"/>
</dbReference>
<evidence type="ECO:0000256" key="1">
    <source>
        <dbReference type="ARBA" id="ARBA00009438"/>
    </source>
</evidence>
<dbReference type="CDD" id="cd13540">
    <property type="entry name" value="PBP2_ModA_WtpA"/>
    <property type="match status" value="1"/>
</dbReference>
<gene>
    <name evidence="2" type="ORF">ACFO0N_10360</name>
</gene>
<dbReference type="PROSITE" id="PS51318">
    <property type="entry name" value="TAT"/>
    <property type="match status" value="1"/>
</dbReference>
<comment type="similarity">
    <text evidence="1">Belongs to the bacterial solute-binding protein 1 family. WtpA subfamily.</text>
</comment>
<dbReference type="InterPro" id="IPR006311">
    <property type="entry name" value="TAT_signal"/>
</dbReference>
<dbReference type="RefSeq" id="WP_267623957.1">
    <property type="nucleotide sequence ID" value="NZ_JAODIW010000008.1"/>
</dbReference>
<name>A0ABD5PC99_9EURY</name>
<accession>A0ABD5PC99</accession>
<dbReference type="SUPFAM" id="SSF53850">
    <property type="entry name" value="Periplasmic binding protein-like II"/>
    <property type="match status" value="1"/>
</dbReference>
<dbReference type="PANTHER" id="PTHR30632:SF16">
    <property type="entry name" value="MOLYBDATE_TUNGSTATE-BINDING PROTEIN WTPA"/>
    <property type="match status" value="1"/>
</dbReference>
<dbReference type="Pfam" id="PF13531">
    <property type="entry name" value="SBP_bac_11"/>
    <property type="match status" value="1"/>
</dbReference>
<reference evidence="2 3" key="1">
    <citation type="journal article" date="2019" name="Int. J. Syst. Evol. Microbiol.">
        <title>The Global Catalogue of Microorganisms (GCM) 10K type strain sequencing project: providing services to taxonomists for standard genome sequencing and annotation.</title>
        <authorList>
            <consortium name="The Broad Institute Genomics Platform"/>
            <consortium name="The Broad Institute Genome Sequencing Center for Infectious Disease"/>
            <person name="Wu L."/>
            <person name="Ma J."/>
        </authorList>
    </citation>
    <scope>NUCLEOTIDE SEQUENCE [LARGE SCALE GENOMIC DNA]</scope>
    <source>
        <strain evidence="2 3">CGMCC 1.12553</strain>
    </source>
</reference>
<dbReference type="AlphaFoldDB" id="A0ABD5PC99"/>
<evidence type="ECO:0000313" key="3">
    <source>
        <dbReference type="Proteomes" id="UP001595921"/>
    </source>
</evidence>
<proteinExistence type="inferred from homology"/>
<evidence type="ECO:0000313" key="2">
    <source>
        <dbReference type="EMBL" id="MFC4358348.1"/>
    </source>
</evidence>
<dbReference type="InterPro" id="IPR050682">
    <property type="entry name" value="ModA/WtpA"/>
</dbReference>
<dbReference type="Proteomes" id="UP001595921">
    <property type="component" value="Unassembled WGS sequence"/>
</dbReference>
<dbReference type="Gene3D" id="3.40.190.10">
    <property type="entry name" value="Periplasmic binding protein-like II"/>
    <property type="match status" value="2"/>
</dbReference>
<dbReference type="PANTHER" id="PTHR30632">
    <property type="entry name" value="MOLYBDATE-BINDING PERIPLASMIC PROTEIN"/>
    <property type="match status" value="1"/>
</dbReference>
<organism evidence="2 3">
    <name type="scientific">Halobium salinum</name>
    <dbReference type="NCBI Taxonomy" id="1364940"/>
    <lineage>
        <taxon>Archaea</taxon>
        <taxon>Methanobacteriati</taxon>
        <taxon>Methanobacteriota</taxon>
        <taxon>Stenosarchaea group</taxon>
        <taxon>Halobacteria</taxon>
        <taxon>Halobacteriales</taxon>
        <taxon>Haloferacaceae</taxon>
        <taxon>Halobium</taxon>
    </lineage>
</organism>